<feature type="compositionally biased region" description="Gly residues" evidence="1">
    <location>
        <begin position="32"/>
        <end position="44"/>
    </location>
</feature>
<dbReference type="EMBL" id="JBBXMP010000176">
    <property type="protein sequence ID" value="KAL0060448.1"/>
    <property type="molecule type" value="Genomic_DNA"/>
</dbReference>
<dbReference type="Proteomes" id="UP001437256">
    <property type="component" value="Unassembled WGS sequence"/>
</dbReference>
<gene>
    <name evidence="2" type="ORF">AAF712_012770</name>
</gene>
<evidence type="ECO:0000313" key="2">
    <source>
        <dbReference type="EMBL" id="KAL0060448.1"/>
    </source>
</evidence>
<feature type="compositionally biased region" description="Polar residues" evidence="1">
    <location>
        <begin position="53"/>
        <end position="80"/>
    </location>
</feature>
<feature type="compositionally biased region" description="Gly residues" evidence="1">
    <location>
        <begin position="261"/>
        <end position="305"/>
    </location>
</feature>
<evidence type="ECO:0000256" key="1">
    <source>
        <dbReference type="SAM" id="MobiDB-lite"/>
    </source>
</evidence>
<feature type="compositionally biased region" description="Basic and acidic residues" evidence="1">
    <location>
        <begin position="241"/>
        <end position="260"/>
    </location>
</feature>
<feature type="compositionally biased region" description="Gly residues" evidence="1">
    <location>
        <begin position="137"/>
        <end position="147"/>
    </location>
</feature>
<reference evidence="2 3" key="1">
    <citation type="submission" date="2024-05" db="EMBL/GenBank/DDBJ databases">
        <title>A draft genome resource for the thread blight pathogen Marasmius tenuissimus strain MS-2.</title>
        <authorList>
            <person name="Yulfo-Soto G.E."/>
            <person name="Baruah I.K."/>
            <person name="Amoako-Attah I."/>
            <person name="Bukari Y."/>
            <person name="Meinhardt L.W."/>
            <person name="Bailey B.A."/>
            <person name="Cohen S.P."/>
        </authorList>
    </citation>
    <scope>NUCLEOTIDE SEQUENCE [LARGE SCALE GENOMIC DNA]</scope>
    <source>
        <strain evidence="2 3">MS-2</strain>
    </source>
</reference>
<feature type="region of interest" description="Disordered" evidence="1">
    <location>
        <begin position="105"/>
        <end position="305"/>
    </location>
</feature>
<feature type="region of interest" description="Disordered" evidence="1">
    <location>
        <begin position="1"/>
        <end position="92"/>
    </location>
</feature>
<protein>
    <submittedName>
        <fullName evidence="2">Uncharacterized protein</fullName>
    </submittedName>
</protein>
<proteinExistence type="predicted"/>
<keyword evidence="3" id="KW-1185">Reference proteome</keyword>
<comment type="caution">
    <text evidence="2">The sequence shown here is derived from an EMBL/GenBank/DDBJ whole genome shotgun (WGS) entry which is preliminary data.</text>
</comment>
<evidence type="ECO:0000313" key="3">
    <source>
        <dbReference type="Proteomes" id="UP001437256"/>
    </source>
</evidence>
<name>A0ABR2ZGM3_9AGAR</name>
<accession>A0ABR2ZGM3</accession>
<organism evidence="2 3">
    <name type="scientific">Marasmius tenuissimus</name>
    <dbReference type="NCBI Taxonomy" id="585030"/>
    <lineage>
        <taxon>Eukaryota</taxon>
        <taxon>Fungi</taxon>
        <taxon>Dikarya</taxon>
        <taxon>Basidiomycota</taxon>
        <taxon>Agaricomycotina</taxon>
        <taxon>Agaricomycetes</taxon>
        <taxon>Agaricomycetidae</taxon>
        <taxon>Agaricales</taxon>
        <taxon>Marasmiineae</taxon>
        <taxon>Marasmiaceae</taxon>
        <taxon>Marasmius</taxon>
    </lineage>
</organism>
<sequence>MVSRRKNEGQPTLPNINVGGPEMGQFEDDGMGGRLAGTTVGGGVVSPYPLFQGSAQPSPHHSQTAFNQYGNVPPSSQSHSAGYGTDTTQSPTSTTAFAAAGAGAGAMGGMGSASTSSGGTGHGVMSPARMAKEREAFGGGGFMGGGMPVPQHQQYQPHHTGSVYSQSEYSQPGGGGGSSQQHGGRFNIVNPEYNRSDSDGGPLPNPHSQRGGGVRVAQDAGAVGDEEIPPTYDSLVSGGGSRERPPEKGGLRVRNEDGDGHVAGGSGGGGASGGGGGGGGHVGAGGVAGGSGGDASGGGGGGGGE</sequence>
<feature type="compositionally biased region" description="Low complexity" evidence="1">
    <location>
        <begin position="148"/>
        <end position="171"/>
    </location>
</feature>